<keyword evidence="2" id="KW-1185">Reference proteome</keyword>
<reference evidence="1" key="1">
    <citation type="submission" date="2020-05" db="EMBL/GenBank/DDBJ databases">
        <title>WGS assembly of Panicum virgatum.</title>
        <authorList>
            <person name="Lovell J.T."/>
            <person name="Jenkins J."/>
            <person name="Shu S."/>
            <person name="Juenger T.E."/>
            <person name="Schmutz J."/>
        </authorList>
    </citation>
    <scope>NUCLEOTIDE SEQUENCE</scope>
    <source>
        <strain evidence="1">AP13</strain>
    </source>
</reference>
<gene>
    <name evidence="1" type="ORF">PVAP13_1KG178577</name>
</gene>
<protein>
    <submittedName>
        <fullName evidence="1">Uncharacterized protein</fullName>
    </submittedName>
</protein>
<dbReference type="AlphaFoldDB" id="A0A8T0XD37"/>
<accession>A0A8T0XD37</accession>
<evidence type="ECO:0000313" key="1">
    <source>
        <dbReference type="EMBL" id="KAG2657315.1"/>
    </source>
</evidence>
<proteinExistence type="predicted"/>
<comment type="caution">
    <text evidence="1">The sequence shown here is derived from an EMBL/GenBank/DDBJ whole genome shotgun (WGS) entry which is preliminary data.</text>
</comment>
<organism evidence="1 2">
    <name type="scientific">Panicum virgatum</name>
    <name type="common">Blackwell switchgrass</name>
    <dbReference type="NCBI Taxonomy" id="38727"/>
    <lineage>
        <taxon>Eukaryota</taxon>
        <taxon>Viridiplantae</taxon>
        <taxon>Streptophyta</taxon>
        <taxon>Embryophyta</taxon>
        <taxon>Tracheophyta</taxon>
        <taxon>Spermatophyta</taxon>
        <taxon>Magnoliopsida</taxon>
        <taxon>Liliopsida</taxon>
        <taxon>Poales</taxon>
        <taxon>Poaceae</taxon>
        <taxon>PACMAD clade</taxon>
        <taxon>Panicoideae</taxon>
        <taxon>Panicodae</taxon>
        <taxon>Paniceae</taxon>
        <taxon>Panicinae</taxon>
        <taxon>Panicum</taxon>
        <taxon>Panicum sect. Hiantes</taxon>
    </lineage>
</organism>
<sequence>MKRINGGLLRAGLMDQPAAGVNKHHVIQLGKSIASGPRRVADRTHSPSPVPFIPHYSFVWLSCLALDTCLFHATFRASRRGS</sequence>
<dbReference type="EMBL" id="CM029037">
    <property type="protein sequence ID" value="KAG2657315.1"/>
    <property type="molecule type" value="Genomic_DNA"/>
</dbReference>
<evidence type="ECO:0000313" key="2">
    <source>
        <dbReference type="Proteomes" id="UP000823388"/>
    </source>
</evidence>
<name>A0A8T0XD37_PANVG</name>
<dbReference type="Proteomes" id="UP000823388">
    <property type="component" value="Chromosome 1K"/>
</dbReference>